<feature type="region of interest" description="Disordered" evidence="1">
    <location>
        <begin position="122"/>
        <end position="143"/>
    </location>
</feature>
<reference evidence="3" key="1">
    <citation type="submission" date="2022-08" db="EMBL/GenBank/DDBJ databases">
        <authorList>
            <consortium name="DOE Joint Genome Institute"/>
            <person name="Min B."/>
            <person name="Riley R."/>
            <person name="Sierra-Patev S."/>
            <person name="Naranjo-Ortiz M."/>
            <person name="Looney B."/>
            <person name="Konkel Z."/>
            <person name="Slot J.C."/>
            <person name="Sakamoto Y."/>
            <person name="Steenwyk J.L."/>
            <person name="Rokas A."/>
            <person name="Carro J."/>
            <person name="Camarero S."/>
            <person name="Ferreira P."/>
            <person name="Molpeceres G."/>
            <person name="Ruiz-Duenas F.J."/>
            <person name="Serrano A."/>
            <person name="Henrissat B."/>
            <person name="Drula E."/>
            <person name="Hughes K.W."/>
            <person name="Mata J.L."/>
            <person name="Ishikawa N.K."/>
            <person name="Vargas-Isla R."/>
            <person name="Ushijima S."/>
            <person name="Smith C.A."/>
            <person name="Ahrendt S."/>
            <person name="Andreopoulos W."/>
            <person name="He G."/>
            <person name="Labutti K."/>
            <person name="Lipzen A."/>
            <person name="Ng V."/>
            <person name="Sandor L."/>
            <person name="Barry K."/>
            <person name="Martinez A.T."/>
            <person name="Xiao Y."/>
            <person name="Gibbons J.G."/>
            <person name="Terashima K."/>
            <person name="Hibbett D.S."/>
            <person name="Grigoriev I.V."/>
        </authorList>
    </citation>
    <scope>NUCLEOTIDE SEQUENCE</scope>
    <source>
        <strain evidence="3">TFB9207</strain>
    </source>
</reference>
<evidence type="ECO:0000259" key="2">
    <source>
        <dbReference type="Pfam" id="PF17667"/>
    </source>
</evidence>
<feature type="compositionally biased region" description="Basic and acidic residues" evidence="1">
    <location>
        <begin position="668"/>
        <end position="677"/>
    </location>
</feature>
<gene>
    <name evidence="3" type="ORF">F5878DRAFT_587982</name>
</gene>
<protein>
    <recommendedName>
        <fullName evidence="2">Fungal-type protein kinase domain-containing protein</fullName>
    </recommendedName>
</protein>
<sequence length="677" mass="77205">MPSTIPEVPVEDFFHYILPPLPRSQNDLVGEVLAKLEANGTIDKDNNRWSAFRDDPRKHSENEPQAFQGLTHIWKKVISAAKEVDGSLEQTLGLVVNGHAYIHSDQVQLCQPDAFNELCSKTQPTTAQTHSDNSNAKRRKAPEDRNYVYDIANPYQFKKGDGVTQIIENFSKVLFDMQQVLARDPCRRFTFGTTIENRTTRLWFLSRASLLRSTSFDFMTDRRRLVHLFLSLALSSLRDLGWDTTMSFSHVDSCSRRQYTIDVDGHQFTTTEVLSDASADSPLGRATRVWKVKDSAGHPRVLKDVWLETDRKEEHEIVTDILNSAKSIKPKPELDINYYEELQKRMLKPIAYCRVLVDDKTVEGEPVKGQPDETGTIMLRGYDLDSANPVKLLPDKASSPALPPSHTHSMPGDKDYVPRSSSRLADELDAISEPYFRCLALWIMCLAGWVHRDISGGNVYWFASGQTGLLGDFEYAVSKSEERRHDVRTISKSEVFPTKRAKTPVSVPVPDPEPELSFSYNPLHDLESIWWIIVYVLFFNDDESSPSRKPHSRQTMMNELFHGRLDETGRQKFFRFMKRGRLDTVQKFLSPTFAPVLKILSFLACALIRAYTSSEQTHPTKIDEDHFDIHGNFTSRLRDTAQLVSTIRLVPVKATAKKRTSSTIPEMDSERSSKRSR</sequence>
<accession>A0AA38P3R4</accession>
<dbReference type="EMBL" id="MU806404">
    <property type="protein sequence ID" value="KAJ3835513.1"/>
    <property type="molecule type" value="Genomic_DNA"/>
</dbReference>
<dbReference type="AlphaFoldDB" id="A0AA38P3R4"/>
<feature type="domain" description="Fungal-type protein kinase" evidence="2">
    <location>
        <begin position="137"/>
        <end position="321"/>
    </location>
</feature>
<proteinExistence type="predicted"/>
<evidence type="ECO:0000256" key="1">
    <source>
        <dbReference type="SAM" id="MobiDB-lite"/>
    </source>
</evidence>
<dbReference type="InterPro" id="IPR040976">
    <property type="entry name" value="Pkinase_fungal"/>
</dbReference>
<feature type="region of interest" description="Disordered" evidence="1">
    <location>
        <begin position="393"/>
        <end position="419"/>
    </location>
</feature>
<feature type="compositionally biased region" description="Polar residues" evidence="1">
    <location>
        <begin position="122"/>
        <end position="134"/>
    </location>
</feature>
<keyword evidence="4" id="KW-1185">Reference proteome</keyword>
<name>A0AA38P3R4_9AGAR</name>
<evidence type="ECO:0000313" key="3">
    <source>
        <dbReference type="EMBL" id="KAJ3835513.1"/>
    </source>
</evidence>
<dbReference type="Pfam" id="PF17667">
    <property type="entry name" value="Pkinase_fungal"/>
    <property type="match status" value="1"/>
</dbReference>
<organism evidence="3 4">
    <name type="scientific">Lentinula raphanica</name>
    <dbReference type="NCBI Taxonomy" id="153919"/>
    <lineage>
        <taxon>Eukaryota</taxon>
        <taxon>Fungi</taxon>
        <taxon>Dikarya</taxon>
        <taxon>Basidiomycota</taxon>
        <taxon>Agaricomycotina</taxon>
        <taxon>Agaricomycetes</taxon>
        <taxon>Agaricomycetidae</taxon>
        <taxon>Agaricales</taxon>
        <taxon>Marasmiineae</taxon>
        <taxon>Omphalotaceae</taxon>
        <taxon>Lentinula</taxon>
    </lineage>
</organism>
<comment type="caution">
    <text evidence="3">The sequence shown here is derived from an EMBL/GenBank/DDBJ whole genome shotgun (WGS) entry which is preliminary data.</text>
</comment>
<dbReference type="Proteomes" id="UP001163846">
    <property type="component" value="Unassembled WGS sequence"/>
</dbReference>
<feature type="region of interest" description="Disordered" evidence="1">
    <location>
        <begin position="658"/>
        <end position="677"/>
    </location>
</feature>
<evidence type="ECO:0000313" key="4">
    <source>
        <dbReference type="Proteomes" id="UP001163846"/>
    </source>
</evidence>